<dbReference type="Gene3D" id="3.40.50.1820">
    <property type="entry name" value="alpha/beta hydrolase"/>
    <property type="match status" value="1"/>
</dbReference>
<organism evidence="2 3">
    <name type="scientific">Rhypophila decipiens</name>
    <dbReference type="NCBI Taxonomy" id="261697"/>
    <lineage>
        <taxon>Eukaryota</taxon>
        <taxon>Fungi</taxon>
        <taxon>Dikarya</taxon>
        <taxon>Ascomycota</taxon>
        <taxon>Pezizomycotina</taxon>
        <taxon>Sordariomycetes</taxon>
        <taxon>Sordariomycetidae</taxon>
        <taxon>Sordariales</taxon>
        <taxon>Naviculisporaceae</taxon>
        <taxon>Rhypophila</taxon>
    </lineage>
</organism>
<accession>A0AAN7B4J5</accession>
<evidence type="ECO:0000259" key="1">
    <source>
        <dbReference type="Pfam" id="PF00561"/>
    </source>
</evidence>
<dbReference type="PANTHER" id="PTHR43798">
    <property type="entry name" value="MONOACYLGLYCEROL LIPASE"/>
    <property type="match status" value="1"/>
</dbReference>
<keyword evidence="3" id="KW-1185">Reference proteome</keyword>
<evidence type="ECO:0000313" key="3">
    <source>
        <dbReference type="Proteomes" id="UP001301769"/>
    </source>
</evidence>
<gene>
    <name evidence="2" type="ORF">QBC37DRAFT_432687</name>
</gene>
<reference evidence="2" key="1">
    <citation type="journal article" date="2023" name="Mol. Phylogenet. Evol.">
        <title>Genome-scale phylogeny and comparative genomics of the fungal order Sordariales.</title>
        <authorList>
            <person name="Hensen N."/>
            <person name="Bonometti L."/>
            <person name="Westerberg I."/>
            <person name="Brannstrom I.O."/>
            <person name="Guillou S."/>
            <person name="Cros-Aarteil S."/>
            <person name="Calhoun S."/>
            <person name="Haridas S."/>
            <person name="Kuo A."/>
            <person name="Mondo S."/>
            <person name="Pangilinan J."/>
            <person name="Riley R."/>
            <person name="LaButti K."/>
            <person name="Andreopoulos B."/>
            <person name="Lipzen A."/>
            <person name="Chen C."/>
            <person name="Yan M."/>
            <person name="Daum C."/>
            <person name="Ng V."/>
            <person name="Clum A."/>
            <person name="Steindorff A."/>
            <person name="Ohm R.A."/>
            <person name="Martin F."/>
            <person name="Silar P."/>
            <person name="Natvig D.O."/>
            <person name="Lalanne C."/>
            <person name="Gautier V."/>
            <person name="Ament-Velasquez S.L."/>
            <person name="Kruys A."/>
            <person name="Hutchinson M.I."/>
            <person name="Powell A.J."/>
            <person name="Barry K."/>
            <person name="Miller A.N."/>
            <person name="Grigoriev I.V."/>
            <person name="Debuchy R."/>
            <person name="Gladieux P."/>
            <person name="Hiltunen Thoren M."/>
            <person name="Johannesson H."/>
        </authorList>
    </citation>
    <scope>NUCLEOTIDE SEQUENCE</scope>
    <source>
        <strain evidence="2">PSN293</strain>
    </source>
</reference>
<dbReference type="InterPro" id="IPR029058">
    <property type="entry name" value="AB_hydrolase_fold"/>
</dbReference>
<dbReference type="InterPro" id="IPR000073">
    <property type="entry name" value="AB_hydrolase_1"/>
</dbReference>
<evidence type="ECO:0000313" key="2">
    <source>
        <dbReference type="EMBL" id="KAK4207925.1"/>
    </source>
</evidence>
<dbReference type="EMBL" id="MU858266">
    <property type="protein sequence ID" value="KAK4207925.1"/>
    <property type="molecule type" value="Genomic_DNA"/>
</dbReference>
<keyword evidence="2" id="KW-0378">Hydrolase</keyword>
<sequence length="287" mass="31726">MASALAQGLSHGTIVNESCCLHYWYIAGTDPDRRLITFIPGGNGHGIQFFSLMKALAAQGFNCVTFDRRQMSASQPIDNLPHKPLSPPQQARDARAVIKAMGHDKSIVFGSSSGGLFALQLAQDFPDMVEHLIVHEAALVNLLPDSSKWLDWFVYLVDLFDTQGIEVAQKAFEVELIGYDAEGVPPCVRPDPGNPVNFWQNEFKVQLGYMPNLWKIKQDKVSVGAMRGVRCKDAFFARAVDELAVVLDCPAMAVPGHHQGFEVEMEDFLPSFMGMLDTLEKRKEASA</sequence>
<dbReference type="GO" id="GO:0016020">
    <property type="term" value="C:membrane"/>
    <property type="evidence" value="ECO:0007669"/>
    <property type="project" value="TreeGrafter"/>
</dbReference>
<dbReference type="InterPro" id="IPR050266">
    <property type="entry name" value="AB_hydrolase_sf"/>
</dbReference>
<dbReference type="SUPFAM" id="SSF53474">
    <property type="entry name" value="alpha/beta-Hydrolases"/>
    <property type="match status" value="1"/>
</dbReference>
<name>A0AAN7B4J5_9PEZI</name>
<protein>
    <submittedName>
        <fullName evidence="2">Alpha/Beta hydrolase protein</fullName>
    </submittedName>
</protein>
<dbReference type="Proteomes" id="UP001301769">
    <property type="component" value="Unassembled WGS sequence"/>
</dbReference>
<dbReference type="Pfam" id="PF00561">
    <property type="entry name" value="Abhydrolase_1"/>
    <property type="match status" value="1"/>
</dbReference>
<feature type="domain" description="AB hydrolase-1" evidence="1">
    <location>
        <begin position="36"/>
        <end position="172"/>
    </location>
</feature>
<reference evidence="2" key="2">
    <citation type="submission" date="2023-05" db="EMBL/GenBank/DDBJ databases">
        <authorList>
            <consortium name="Lawrence Berkeley National Laboratory"/>
            <person name="Steindorff A."/>
            <person name="Hensen N."/>
            <person name="Bonometti L."/>
            <person name="Westerberg I."/>
            <person name="Brannstrom I.O."/>
            <person name="Guillou S."/>
            <person name="Cros-Aarteil S."/>
            <person name="Calhoun S."/>
            <person name="Haridas S."/>
            <person name="Kuo A."/>
            <person name="Mondo S."/>
            <person name="Pangilinan J."/>
            <person name="Riley R."/>
            <person name="Labutti K."/>
            <person name="Andreopoulos B."/>
            <person name="Lipzen A."/>
            <person name="Chen C."/>
            <person name="Yanf M."/>
            <person name="Daum C."/>
            <person name="Ng V."/>
            <person name="Clum A."/>
            <person name="Ohm R."/>
            <person name="Martin F."/>
            <person name="Silar P."/>
            <person name="Natvig D."/>
            <person name="Lalanne C."/>
            <person name="Gautier V."/>
            <person name="Ament-Velasquez S.L."/>
            <person name="Kruys A."/>
            <person name="Hutchinson M.I."/>
            <person name="Powell A.J."/>
            <person name="Barry K."/>
            <person name="Miller A.N."/>
            <person name="Grigoriev I.V."/>
            <person name="Debuchy R."/>
            <person name="Gladieux P."/>
            <person name="Thoren M.H."/>
            <person name="Johannesson H."/>
        </authorList>
    </citation>
    <scope>NUCLEOTIDE SEQUENCE</scope>
    <source>
        <strain evidence="2">PSN293</strain>
    </source>
</reference>
<dbReference type="PANTHER" id="PTHR43798:SF33">
    <property type="entry name" value="HYDROLASE, PUTATIVE (AFU_ORTHOLOGUE AFUA_2G14860)-RELATED"/>
    <property type="match status" value="1"/>
</dbReference>
<proteinExistence type="predicted"/>
<dbReference type="AlphaFoldDB" id="A0AAN7B4J5"/>
<dbReference type="GO" id="GO:0016787">
    <property type="term" value="F:hydrolase activity"/>
    <property type="evidence" value="ECO:0007669"/>
    <property type="project" value="UniProtKB-KW"/>
</dbReference>
<comment type="caution">
    <text evidence="2">The sequence shown here is derived from an EMBL/GenBank/DDBJ whole genome shotgun (WGS) entry which is preliminary data.</text>
</comment>